<protein>
    <submittedName>
        <fullName evidence="1">Uncharacterized protein</fullName>
    </submittedName>
</protein>
<reference evidence="1" key="1">
    <citation type="journal article" date="2018" name="DNA Res.">
        <title>Multiple hybrid de novo genome assembly of finger millet, an orphan allotetraploid crop.</title>
        <authorList>
            <person name="Hatakeyama M."/>
            <person name="Aluri S."/>
            <person name="Balachadran M.T."/>
            <person name="Sivarajan S.R."/>
            <person name="Patrignani A."/>
            <person name="Gruter S."/>
            <person name="Poveda L."/>
            <person name="Shimizu-Inatsugi R."/>
            <person name="Baeten J."/>
            <person name="Francoijs K.J."/>
            <person name="Nataraja K.N."/>
            <person name="Reddy Y.A.N."/>
            <person name="Phadnis S."/>
            <person name="Ravikumar R.L."/>
            <person name="Schlapbach R."/>
            <person name="Sreeman S.M."/>
            <person name="Shimizu K.K."/>
        </authorList>
    </citation>
    <scope>NUCLEOTIDE SEQUENCE</scope>
</reference>
<name>A0AAV5ERR9_ELECO</name>
<dbReference type="Proteomes" id="UP001054889">
    <property type="component" value="Unassembled WGS sequence"/>
</dbReference>
<organism evidence="1 2">
    <name type="scientific">Eleusine coracana subsp. coracana</name>
    <dbReference type="NCBI Taxonomy" id="191504"/>
    <lineage>
        <taxon>Eukaryota</taxon>
        <taxon>Viridiplantae</taxon>
        <taxon>Streptophyta</taxon>
        <taxon>Embryophyta</taxon>
        <taxon>Tracheophyta</taxon>
        <taxon>Spermatophyta</taxon>
        <taxon>Magnoliopsida</taxon>
        <taxon>Liliopsida</taxon>
        <taxon>Poales</taxon>
        <taxon>Poaceae</taxon>
        <taxon>PACMAD clade</taxon>
        <taxon>Chloridoideae</taxon>
        <taxon>Cynodonteae</taxon>
        <taxon>Eleusininae</taxon>
        <taxon>Eleusine</taxon>
    </lineage>
</organism>
<dbReference type="PANTHER" id="PTHR33116">
    <property type="entry name" value="REVERSE TRANSCRIPTASE ZINC-BINDING DOMAIN-CONTAINING PROTEIN-RELATED-RELATED"/>
    <property type="match status" value="1"/>
</dbReference>
<proteinExistence type="predicted"/>
<evidence type="ECO:0000313" key="1">
    <source>
        <dbReference type="EMBL" id="GJN25118.1"/>
    </source>
</evidence>
<dbReference type="AlphaFoldDB" id="A0AAV5ERR9"/>
<dbReference type="EMBL" id="BQKI01000078">
    <property type="protein sequence ID" value="GJN25118.1"/>
    <property type="molecule type" value="Genomic_DNA"/>
</dbReference>
<accession>A0AAV5ERR9</accession>
<keyword evidence="2" id="KW-1185">Reference proteome</keyword>
<evidence type="ECO:0000313" key="2">
    <source>
        <dbReference type="Proteomes" id="UP001054889"/>
    </source>
</evidence>
<comment type="caution">
    <text evidence="1">The sequence shown here is derived from an EMBL/GenBank/DDBJ whole genome shotgun (WGS) entry which is preliminary data.</text>
</comment>
<reference evidence="1" key="2">
    <citation type="submission" date="2021-12" db="EMBL/GenBank/DDBJ databases">
        <title>Resequencing data analysis of finger millet.</title>
        <authorList>
            <person name="Hatakeyama M."/>
            <person name="Aluri S."/>
            <person name="Balachadran M.T."/>
            <person name="Sivarajan S.R."/>
            <person name="Poveda L."/>
            <person name="Shimizu-Inatsugi R."/>
            <person name="Schlapbach R."/>
            <person name="Sreeman S.M."/>
            <person name="Shimizu K.K."/>
        </authorList>
    </citation>
    <scope>NUCLEOTIDE SEQUENCE</scope>
</reference>
<gene>
    <name evidence="1" type="primary">gb12906</name>
    <name evidence="1" type="ORF">PR202_gb12906</name>
</gene>
<dbReference type="PANTHER" id="PTHR33116:SF86">
    <property type="entry name" value="REVERSE TRANSCRIPTASE DOMAIN-CONTAINING PROTEIN"/>
    <property type="match status" value="1"/>
</dbReference>
<sequence>MEATTRGATRIANILEDNNRGSGQLVNKRKSAIFFSSNCSADSRRTMHEALQIEIEALGERYLGLPTSVGLLADGTFDYVYGRVRRFVAGWGENTLSCAGREVLIKSNAQAVPTYPMSCFKVPAKVCDNMKTIISNYWWGSSLDSHKIHWQKWSKLTLPKGQGRMGFRDLQLFNKAMLGKQGWRLITRPSALCTKVIKGKYYPNGDFLSATRKRNSSDTWKAMVYGREVLRKGVIKRVGPGTSIDGWEDNWIQGIPGLKPRVLLDDVQLGRVNELFIPDTRVWDDVLVRNSFISMDAEAILKIKPGRLSDEDLLAWAFERHGNYLVRSAY</sequence>